<dbReference type="InterPro" id="IPR023319">
    <property type="entry name" value="Tex-like_HTH_dom_sf"/>
</dbReference>
<name>A0A811SCV0_9POAL</name>
<dbReference type="InterPro" id="IPR012337">
    <property type="entry name" value="RNaseH-like_sf"/>
</dbReference>
<dbReference type="GO" id="GO:0034728">
    <property type="term" value="P:nucleosome organization"/>
    <property type="evidence" value="ECO:0007669"/>
    <property type="project" value="TreeGrafter"/>
</dbReference>
<dbReference type="Gene3D" id="3.30.420.140">
    <property type="entry name" value="YqgF/RNase H-like domain"/>
    <property type="match status" value="1"/>
</dbReference>
<dbReference type="FunFam" id="2.40.50.140:FF:000288">
    <property type="entry name" value="Transcription elongation factor SPT6"/>
    <property type="match status" value="1"/>
</dbReference>
<dbReference type="Pfam" id="PF14635">
    <property type="entry name" value="HHH_7"/>
    <property type="match status" value="1"/>
</dbReference>
<dbReference type="Pfam" id="PF14633">
    <property type="entry name" value="SH2_2"/>
    <property type="match status" value="1"/>
</dbReference>
<dbReference type="GO" id="GO:0031491">
    <property type="term" value="F:nucleosome binding"/>
    <property type="evidence" value="ECO:0007669"/>
    <property type="project" value="TreeGrafter"/>
</dbReference>
<dbReference type="InterPro" id="IPR003029">
    <property type="entry name" value="S1_domain"/>
</dbReference>
<dbReference type="InterPro" id="IPR032706">
    <property type="entry name" value="Spt6_HHH"/>
</dbReference>
<dbReference type="GO" id="GO:0140673">
    <property type="term" value="P:transcription elongation-coupled chromatin remodeling"/>
    <property type="evidence" value="ECO:0007669"/>
    <property type="project" value="InterPro"/>
</dbReference>
<feature type="compositionally biased region" description="Basic and acidic residues" evidence="5">
    <location>
        <begin position="48"/>
        <end position="57"/>
    </location>
</feature>
<organism evidence="7 8">
    <name type="scientific">Miscanthus lutarioriparius</name>
    <dbReference type="NCBI Taxonomy" id="422564"/>
    <lineage>
        <taxon>Eukaryota</taxon>
        <taxon>Viridiplantae</taxon>
        <taxon>Streptophyta</taxon>
        <taxon>Embryophyta</taxon>
        <taxon>Tracheophyta</taxon>
        <taxon>Spermatophyta</taxon>
        <taxon>Magnoliopsida</taxon>
        <taxon>Liliopsida</taxon>
        <taxon>Poales</taxon>
        <taxon>Poaceae</taxon>
        <taxon>PACMAD clade</taxon>
        <taxon>Panicoideae</taxon>
        <taxon>Andropogonodae</taxon>
        <taxon>Andropogoneae</taxon>
        <taxon>Saccharinae</taxon>
        <taxon>Miscanthus</taxon>
    </lineage>
</organism>
<reference evidence="7" key="1">
    <citation type="submission" date="2020-10" db="EMBL/GenBank/DDBJ databases">
        <authorList>
            <person name="Han B."/>
            <person name="Lu T."/>
            <person name="Zhao Q."/>
            <person name="Huang X."/>
            <person name="Zhao Y."/>
        </authorList>
    </citation>
    <scope>NUCLEOTIDE SEQUENCE</scope>
</reference>
<dbReference type="GO" id="GO:0008023">
    <property type="term" value="C:transcription elongation factor complex"/>
    <property type="evidence" value="ECO:0007669"/>
    <property type="project" value="TreeGrafter"/>
</dbReference>
<dbReference type="GO" id="GO:0042393">
    <property type="term" value="F:histone binding"/>
    <property type="evidence" value="ECO:0007669"/>
    <property type="project" value="TreeGrafter"/>
</dbReference>
<evidence type="ECO:0000256" key="4">
    <source>
        <dbReference type="ARBA" id="ARBA00023242"/>
    </source>
</evidence>
<dbReference type="Pfam" id="PF21710">
    <property type="entry name" value="Spt6_S1"/>
    <property type="match status" value="1"/>
</dbReference>
<dbReference type="SUPFAM" id="SSF53098">
    <property type="entry name" value="Ribonuclease H-like"/>
    <property type="match status" value="1"/>
</dbReference>
<feature type="compositionally biased region" description="Acidic residues" evidence="5">
    <location>
        <begin position="25"/>
        <end position="47"/>
    </location>
</feature>
<dbReference type="InterPro" id="IPR023323">
    <property type="entry name" value="Tex-like_dom_sf"/>
</dbReference>
<evidence type="ECO:0000313" key="7">
    <source>
        <dbReference type="EMBL" id="CAD6338570.1"/>
    </source>
</evidence>
<dbReference type="InterPro" id="IPR049540">
    <property type="entry name" value="Spt6-like_S1"/>
</dbReference>
<dbReference type="Pfam" id="PF14632">
    <property type="entry name" value="SPT6_acidic"/>
    <property type="match status" value="1"/>
</dbReference>
<dbReference type="InterPro" id="IPR036860">
    <property type="entry name" value="SH2_dom_sf"/>
</dbReference>
<dbReference type="PANTHER" id="PTHR10145:SF6">
    <property type="entry name" value="TRANSCRIPTION ELONGATION FACTOR SPT6"/>
    <property type="match status" value="1"/>
</dbReference>
<dbReference type="PROSITE" id="PS50126">
    <property type="entry name" value="S1"/>
    <property type="match status" value="1"/>
</dbReference>
<dbReference type="FunFam" id="1.10.10.650:FF:000003">
    <property type="entry name" value="Transcription elongation factor spt6"/>
    <property type="match status" value="1"/>
</dbReference>
<comment type="similarity">
    <text evidence="2">Belongs to the SPT6 family.</text>
</comment>
<dbReference type="InterPro" id="IPR028083">
    <property type="entry name" value="Spt6_acidic_N_dom"/>
</dbReference>
<feature type="domain" description="S1 motif" evidence="6">
    <location>
        <begin position="1073"/>
        <end position="1142"/>
    </location>
</feature>
<feature type="region of interest" description="Disordered" evidence="5">
    <location>
        <begin position="1375"/>
        <end position="1395"/>
    </location>
</feature>
<dbReference type="SMART" id="SM00316">
    <property type="entry name" value="S1"/>
    <property type="match status" value="1"/>
</dbReference>
<dbReference type="SUPFAM" id="SSF47781">
    <property type="entry name" value="RuvA domain 2-like"/>
    <property type="match status" value="1"/>
</dbReference>
<dbReference type="Gene3D" id="1.10.10.650">
    <property type="entry name" value="RuvA domain 2-like"/>
    <property type="match status" value="1"/>
</dbReference>
<sequence>MTHGAWVLDGIVVCNAARASKDGLDEYENDSFIADSDDEEENVGGEEVEQKSNDEGQKKKRKKKRESEDFMLDEDDYMLLEDNNVTGISRPKPMMMEQGQKTVATGESNPINSNSISSDAVPFEDYEDDQQAEETEELGNYEDDLGGFIVDDDEIDGNGQVVRRMKFKKKVPRQAAGVSSSALQEAQDIFGEVDELLARRKQGLEREASNSGELRGKRLEDEFEPFILEEKYMTTKDGQIKENEWPERVQLSYELTGDPPTDNTMIEEESLWIHSQLTGDGFLFFFGDELNKDIDQKDIANVLTMLHVKKFEIPFIAMYRKEKCSSLLKNLDSYQGNEYDVPKMRWHKLLWAVQTLDRKWLLLQKRKVALELYYEKRFDDEKQRIEDVTRQELNRQLYNSIIDALKDAKSEKEVEDVDAKFNLHFPPGEVEGQFKRPKRKSLYRICHNAGLWEVANQFGHSSEQFGHHLTLTKIPARRLPQKPRRRPHPPAAGDPPPTALGFTEILMEEDITAVGFAEGLGVIFVTTSAGVFAINLESGQVKKMSGRRPVPDVVIPYMSFYTPDTVDPNLSYGMVMSLSIVSFQIMLRADHQYHDENTGIHSFHDDEPSVGALAYGRHDALSALVLVDYKQAMSWSVIVKAEQDKLLKVTVKLLEDAKNELMSDARENYLSDCVSKSAQLWDEQRKMILDDAFFSFLLPSMEKEARSLLTAKAKHWLHMKYGKQLWNKVTVAPWKEEDADIDLDDESELRVMACCSGPGKPSITFVINRSQGVTEEHKKKNGASNYNCRQLKDDIYEVIYKGIVEDNPRDVIPHMKNLSIIYGDESVPRLYENSRISSDQLPGHSGIVKRAVALGRYLQNPLAMIATLCGPGKEILSWKLHALEQFLTPDEKYEVAEQVMVDATNQIGFDINLASSHEWHFSTLQFISGLGPRKASALKKDLVREGSIFSRKDLVEPLGRKVFMNASGFLRQKKLAKDIYAEDAPHEMNEMDDDEQELAIEHVRKMPHMLGLVCIEEYIKSILEEYRKKETLCDIQKELMYGFYDWRTPYLEPRRDQEFWMLSGETEDTISVGRTVQVTVCNIQENKIICMFDSGLKAIVMADDYSDEGFDPESSQLHEGDVLTGKIWNLDKNRFMVHLTCKASEMRKIPLSRRHQDPYYHEQAMTSQTAQDKARKQKELAKKHFQPRMIVHPHFKNLTAEAAMQFLSDKEPGEKVIRASSRGPSFFTLTLKIADGIYAHKEISEGGKDHKDNMLGLGKTLTINNETFGDLYELVVLVVVLVMQMMVGGEMVIIRIDLYLELEDQEGGLTQGTTLVVMDKDVGMVERYLRKISMRLRKARSDGKGLPSSMAAVDDTASERAEYVARAISYCKDTLRRGTSRSPSPPPPPSPSLDEWLQDRQEEIIEAAAVHCDECRDSRPSPTRPRRAAGWPLGMQTMAKRFKESPCLASPSRDSSLAACAVSHSEESLQPHHGHGCRGESSMSSLDETEFLKTFDGDLEMINHHFITVEI</sequence>
<dbReference type="SUPFAM" id="SSF158832">
    <property type="entry name" value="Tex N-terminal region-like"/>
    <property type="match status" value="2"/>
</dbReference>
<dbReference type="InterPro" id="IPR037027">
    <property type="entry name" value="YqgF/RNaseH-like_dom_sf"/>
</dbReference>
<dbReference type="GO" id="GO:0003676">
    <property type="term" value="F:nucleic acid binding"/>
    <property type="evidence" value="ECO:0007669"/>
    <property type="project" value="InterPro"/>
</dbReference>
<feature type="region of interest" description="Disordered" evidence="5">
    <location>
        <begin position="24"/>
        <end position="67"/>
    </location>
</feature>
<comment type="subcellular location">
    <subcellularLocation>
        <location evidence="1">Nucleus</location>
    </subcellularLocation>
</comment>
<dbReference type="InterPro" id="IPR012340">
    <property type="entry name" value="NA-bd_OB-fold"/>
</dbReference>
<dbReference type="Gene3D" id="1.10.150.850">
    <property type="entry name" value="Spt6, helix-hairpin-helix domain"/>
    <property type="match status" value="1"/>
</dbReference>
<dbReference type="OrthoDB" id="695139at2759"/>
<dbReference type="Gene3D" id="1.10.3500.10">
    <property type="entry name" value="Tex N-terminal region-like"/>
    <property type="match status" value="1"/>
</dbReference>
<dbReference type="SUPFAM" id="SSF55550">
    <property type="entry name" value="SH2 domain"/>
    <property type="match status" value="1"/>
</dbReference>
<dbReference type="Proteomes" id="UP000604825">
    <property type="component" value="Unassembled WGS sequence"/>
</dbReference>
<keyword evidence="4" id="KW-0539">Nucleus</keyword>
<dbReference type="InterPro" id="IPR035420">
    <property type="entry name" value="Spt6_SH2"/>
</dbReference>
<dbReference type="InterPro" id="IPR010994">
    <property type="entry name" value="RuvA_2-like"/>
</dbReference>
<dbReference type="Gene3D" id="2.40.50.140">
    <property type="entry name" value="Nucleic acid-binding proteins"/>
    <property type="match status" value="1"/>
</dbReference>
<evidence type="ECO:0000313" key="8">
    <source>
        <dbReference type="Proteomes" id="UP000604825"/>
    </source>
</evidence>
<evidence type="ECO:0000256" key="5">
    <source>
        <dbReference type="SAM" id="MobiDB-lite"/>
    </source>
</evidence>
<accession>A0A811SCV0</accession>
<evidence type="ECO:0000256" key="3">
    <source>
        <dbReference type="ARBA" id="ARBA00023163"/>
    </source>
</evidence>
<evidence type="ECO:0000256" key="1">
    <source>
        <dbReference type="ARBA" id="ARBA00004123"/>
    </source>
</evidence>
<dbReference type="CDD" id="cd09918">
    <property type="entry name" value="SH2_Nterm_SPT6_like"/>
    <property type="match status" value="1"/>
</dbReference>
<gene>
    <name evidence="7" type="ORF">NCGR_LOCUS62668</name>
</gene>
<dbReference type="InterPro" id="IPR035019">
    <property type="entry name" value="Spt6_SH2_N"/>
</dbReference>
<dbReference type="Gene3D" id="3.30.505.10">
    <property type="entry name" value="SH2 domain"/>
    <property type="match status" value="1"/>
</dbReference>
<keyword evidence="8" id="KW-1185">Reference proteome</keyword>
<dbReference type="PANTHER" id="PTHR10145">
    <property type="entry name" value="TRANSCRIPTION ELONGATION FACTOR SPT6"/>
    <property type="match status" value="1"/>
</dbReference>
<dbReference type="InterPro" id="IPR017072">
    <property type="entry name" value="TF_Spt6"/>
</dbReference>
<proteinExistence type="inferred from homology"/>
<evidence type="ECO:0000256" key="2">
    <source>
        <dbReference type="ARBA" id="ARBA00009253"/>
    </source>
</evidence>
<dbReference type="EMBL" id="CAJGYO010000019">
    <property type="protein sequence ID" value="CAD6338570.1"/>
    <property type="molecule type" value="Genomic_DNA"/>
</dbReference>
<dbReference type="SUPFAM" id="SSF50249">
    <property type="entry name" value="Nucleic acid-binding proteins"/>
    <property type="match status" value="1"/>
</dbReference>
<evidence type="ECO:0000259" key="6">
    <source>
        <dbReference type="PROSITE" id="PS50126"/>
    </source>
</evidence>
<keyword evidence="3" id="KW-0804">Transcription</keyword>
<protein>
    <recommendedName>
        <fullName evidence="6">S1 motif domain-containing protein</fullName>
    </recommendedName>
</protein>
<comment type="caution">
    <text evidence="7">The sequence shown here is derived from an EMBL/GenBank/DDBJ whole genome shotgun (WGS) entry which is preliminary data.</text>
</comment>